<sequence length="562" mass="63276">MKFTRYLEDTQTPEWKRAYIDYRIFKERIRAIRRVQDGFAHDSYSNSQPNHQAGSMLSVIVQSDSGDNSSGTSSVHLPMDRRDLTFTHSTSRGHIDGSSRPVPERRPSLHRAPTTQSNITAPPPSPGGVPATNTGGRNPKIVLPQLVVRQPTNRSYLTPPSPGGDAATLNSRRIKNQRHSNVSQLLARQWTNTSQGRQGDTAPPSPAMPSSPASRVMKGFSHLMDPLRRHPYSELSLNALTPLLTQQELAFFAALDGELQKVETFYLDREKAMKARTRDLEAQLRELNEHRRLFDAVHPKASFSWTDILYPTTLLRFGLKLLSPTQKQSETEAAEIPKGETDKIDDVSSGLKKDDERTVNAAWQEHLDPKAYLNARRKLKKAVLEHYRGLEMLHNYRVLNIYGFRRVLNKFEKATKIPAQRAYMEEKVERSAFSSDETLQAMMDEMQNMFASSFADGDTKKAITRLRAGPQYKSHHNSTFWSGVAIGSALAAFASGVAHSVRESTREAILGWDGLLFMYGVLAVPVLFALLVGVNLLVWARSRINYVFIFGEFEFLRILPAV</sequence>
<protein>
    <submittedName>
        <fullName evidence="4">SPX domain-containing protein</fullName>
    </submittedName>
</protein>
<evidence type="ECO:0000313" key="5">
    <source>
        <dbReference type="Proteomes" id="UP001222325"/>
    </source>
</evidence>
<dbReference type="AlphaFoldDB" id="A0AAD6UKY7"/>
<organism evidence="4 5">
    <name type="scientific">Mycena belliarum</name>
    <dbReference type="NCBI Taxonomy" id="1033014"/>
    <lineage>
        <taxon>Eukaryota</taxon>
        <taxon>Fungi</taxon>
        <taxon>Dikarya</taxon>
        <taxon>Basidiomycota</taxon>
        <taxon>Agaricomycotina</taxon>
        <taxon>Agaricomycetes</taxon>
        <taxon>Agaricomycetidae</taxon>
        <taxon>Agaricales</taxon>
        <taxon>Marasmiineae</taxon>
        <taxon>Mycenaceae</taxon>
        <taxon>Mycena</taxon>
    </lineage>
</organism>
<dbReference type="Proteomes" id="UP001222325">
    <property type="component" value="Unassembled WGS sequence"/>
</dbReference>
<dbReference type="EMBL" id="JARJCN010000006">
    <property type="protein sequence ID" value="KAJ7100199.1"/>
    <property type="molecule type" value="Genomic_DNA"/>
</dbReference>
<dbReference type="GO" id="GO:0016036">
    <property type="term" value="P:cellular response to phosphate starvation"/>
    <property type="evidence" value="ECO:0007669"/>
    <property type="project" value="TreeGrafter"/>
</dbReference>
<dbReference type="GO" id="GO:0000822">
    <property type="term" value="F:inositol hexakisphosphate binding"/>
    <property type="evidence" value="ECO:0007669"/>
    <property type="project" value="TreeGrafter"/>
</dbReference>
<accession>A0AAD6UKY7</accession>
<feature type="transmembrane region" description="Helical" evidence="2">
    <location>
        <begin position="516"/>
        <end position="540"/>
    </location>
</feature>
<evidence type="ECO:0000256" key="2">
    <source>
        <dbReference type="SAM" id="Phobius"/>
    </source>
</evidence>
<feature type="compositionally biased region" description="Basic and acidic residues" evidence="1">
    <location>
        <begin position="335"/>
        <end position="351"/>
    </location>
</feature>
<feature type="region of interest" description="Disordered" evidence="1">
    <location>
        <begin position="62"/>
        <end position="81"/>
    </location>
</feature>
<keyword evidence="2" id="KW-0472">Membrane</keyword>
<evidence type="ECO:0000256" key="1">
    <source>
        <dbReference type="SAM" id="MobiDB-lite"/>
    </source>
</evidence>
<feature type="transmembrane region" description="Helical" evidence="2">
    <location>
        <begin position="480"/>
        <end position="501"/>
    </location>
</feature>
<reference evidence="4" key="1">
    <citation type="submission" date="2023-03" db="EMBL/GenBank/DDBJ databases">
        <title>Massive genome expansion in bonnet fungi (Mycena s.s.) driven by repeated elements and novel gene families across ecological guilds.</title>
        <authorList>
            <consortium name="Lawrence Berkeley National Laboratory"/>
            <person name="Harder C.B."/>
            <person name="Miyauchi S."/>
            <person name="Viragh M."/>
            <person name="Kuo A."/>
            <person name="Thoen E."/>
            <person name="Andreopoulos B."/>
            <person name="Lu D."/>
            <person name="Skrede I."/>
            <person name="Drula E."/>
            <person name="Henrissat B."/>
            <person name="Morin E."/>
            <person name="Kohler A."/>
            <person name="Barry K."/>
            <person name="LaButti K."/>
            <person name="Morin E."/>
            <person name="Salamov A."/>
            <person name="Lipzen A."/>
            <person name="Mereny Z."/>
            <person name="Hegedus B."/>
            <person name="Baldrian P."/>
            <person name="Stursova M."/>
            <person name="Weitz H."/>
            <person name="Taylor A."/>
            <person name="Grigoriev I.V."/>
            <person name="Nagy L.G."/>
            <person name="Martin F."/>
            <person name="Kauserud H."/>
        </authorList>
    </citation>
    <scope>NUCLEOTIDE SEQUENCE</scope>
    <source>
        <strain evidence="4">CBHHK173m</strain>
    </source>
</reference>
<evidence type="ECO:0000259" key="3">
    <source>
        <dbReference type="PROSITE" id="PS51382"/>
    </source>
</evidence>
<keyword evidence="2" id="KW-1133">Transmembrane helix</keyword>
<feature type="compositionally biased region" description="Low complexity" evidence="1">
    <location>
        <begin position="63"/>
        <end position="74"/>
    </location>
</feature>
<dbReference type="CDD" id="cd14475">
    <property type="entry name" value="SPX_SYG1_like"/>
    <property type="match status" value="1"/>
</dbReference>
<dbReference type="InterPro" id="IPR004331">
    <property type="entry name" value="SPX_dom"/>
</dbReference>
<feature type="region of interest" description="Disordered" evidence="1">
    <location>
        <begin position="328"/>
        <end position="351"/>
    </location>
</feature>
<dbReference type="GO" id="GO:0006817">
    <property type="term" value="P:phosphate ion transport"/>
    <property type="evidence" value="ECO:0007669"/>
    <property type="project" value="TreeGrafter"/>
</dbReference>
<keyword evidence="2" id="KW-0812">Transmembrane</keyword>
<name>A0AAD6UKY7_9AGAR</name>
<comment type="caution">
    <text evidence="4">The sequence shown here is derived from an EMBL/GenBank/DDBJ whole genome shotgun (WGS) entry which is preliminary data.</text>
</comment>
<feature type="region of interest" description="Disordered" evidence="1">
    <location>
        <begin position="191"/>
        <end position="213"/>
    </location>
</feature>
<feature type="domain" description="SPX" evidence="3">
    <location>
        <begin position="1"/>
        <end position="425"/>
    </location>
</feature>
<dbReference type="GO" id="GO:0005886">
    <property type="term" value="C:plasma membrane"/>
    <property type="evidence" value="ECO:0007669"/>
    <property type="project" value="TreeGrafter"/>
</dbReference>
<feature type="compositionally biased region" description="Basic and acidic residues" evidence="1">
    <location>
        <begin position="93"/>
        <end position="107"/>
    </location>
</feature>
<feature type="region of interest" description="Disordered" evidence="1">
    <location>
        <begin position="86"/>
        <end position="139"/>
    </location>
</feature>
<evidence type="ECO:0000313" key="4">
    <source>
        <dbReference type="EMBL" id="KAJ7100199.1"/>
    </source>
</evidence>
<dbReference type="GO" id="GO:0005794">
    <property type="term" value="C:Golgi apparatus"/>
    <property type="evidence" value="ECO:0007669"/>
    <property type="project" value="TreeGrafter"/>
</dbReference>
<dbReference type="PANTHER" id="PTHR10783">
    <property type="entry name" value="XENOTROPIC AND POLYTROPIC RETROVIRUS RECEPTOR 1-RELATED"/>
    <property type="match status" value="1"/>
</dbReference>
<dbReference type="PROSITE" id="PS51382">
    <property type="entry name" value="SPX"/>
    <property type="match status" value="1"/>
</dbReference>
<dbReference type="PANTHER" id="PTHR10783:SF103">
    <property type="entry name" value="SOLUTE CARRIER FAMILY 53 MEMBER 1"/>
    <property type="match status" value="1"/>
</dbReference>
<proteinExistence type="predicted"/>
<dbReference type="Pfam" id="PF03105">
    <property type="entry name" value="SPX"/>
    <property type="match status" value="1"/>
</dbReference>
<keyword evidence="5" id="KW-1185">Reference proteome</keyword>
<gene>
    <name evidence="4" type="ORF">B0H15DRAFT_511953</name>
</gene>